<name>A0A9D4D8E1_DREPO</name>
<proteinExistence type="predicted"/>
<evidence type="ECO:0000313" key="2">
    <source>
        <dbReference type="Proteomes" id="UP000828390"/>
    </source>
</evidence>
<reference evidence="1" key="1">
    <citation type="journal article" date="2019" name="bioRxiv">
        <title>The Genome of the Zebra Mussel, Dreissena polymorpha: A Resource for Invasive Species Research.</title>
        <authorList>
            <person name="McCartney M.A."/>
            <person name="Auch B."/>
            <person name="Kono T."/>
            <person name="Mallez S."/>
            <person name="Zhang Y."/>
            <person name="Obille A."/>
            <person name="Becker A."/>
            <person name="Abrahante J.E."/>
            <person name="Garbe J."/>
            <person name="Badalamenti J.P."/>
            <person name="Herman A."/>
            <person name="Mangelson H."/>
            <person name="Liachko I."/>
            <person name="Sullivan S."/>
            <person name="Sone E.D."/>
            <person name="Koren S."/>
            <person name="Silverstein K.A.T."/>
            <person name="Beckman K.B."/>
            <person name="Gohl D.M."/>
        </authorList>
    </citation>
    <scope>NUCLEOTIDE SEQUENCE</scope>
    <source>
        <strain evidence="1">Duluth1</strain>
        <tissue evidence="1">Whole animal</tissue>
    </source>
</reference>
<comment type="caution">
    <text evidence="1">The sequence shown here is derived from an EMBL/GenBank/DDBJ whole genome shotgun (WGS) entry which is preliminary data.</text>
</comment>
<reference evidence="1" key="2">
    <citation type="submission" date="2020-11" db="EMBL/GenBank/DDBJ databases">
        <authorList>
            <person name="McCartney M.A."/>
            <person name="Auch B."/>
            <person name="Kono T."/>
            <person name="Mallez S."/>
            <person name="Becker A."/>
            <person name="Gohl D.M."/>
            <person name="Silverstein K.A.T."/>
            <person name="Koren S."/>
            <person name="Bechman K.B."/>
            <person name="Herman A."/>
            <person name="Abrahante J.E."/>
            <person name="Garbe J."/>
        </authorList>
    </citation>
    <scope>NUCLEOTIDE SEQUENCE</scope>
    <source>
        <strain evidence="1">Duluth1</strain>
        <tissue evidence="1">Whole animal</tissue>
    </source>
</reference>
<dbReference type="Proteomes" id="UP000828390">
    <property type="component" value="Unassembled WGS sequence"/>
</dbReference>
<gene>
    <name evidence="1" type="ORF">DPMN_046719</name>
</gene>
<protein>
    <submittedName>
        <fullName evidence="1">Uncharacterized protein</fullName>
    </submittedName>
</protein>
<keyword evidence="2" id="KW-1185">Reference proteome</keyword>
<accession>A0A9D4D8E1</accession>
<organism evidence="1 2">
    <name type="scientific">Dreissena polymorpha</name>
    <name type="common">Zebra mussel</name>
    <name type="synonym">Mytilus polymorpha</name>
    <dbReference type="NCBI Taxonomy" id="45954"/>
    <lineage>
        <taxon>Eukaryota</taxon>
        <taxon>Metazoa</taxon>
        <taxon>Spiralia</taxon>
        <taxon>Lophotrochozoa</taxon>
        <taxon>Mollusca</taxon>
        <taxon>Bivalvia</taxon>
        <taxon>Autobranchia</taxon>
        <taxon>Heteroconchia</taxon>
        <taxon>Euheterodonta</taxon>
        <taxon>Imparidentia</taxon>
        <taxon>Neoheterodontei</taxon>
        <taxon>Myida</taxon>
        <taxon>Dreissenoidea</taxon>
        <taxon>Dreissenidae</taxon>
        <taxon>Dreissena</taxon>
    </lineage>
</organism>
<sequence>MPAQFLPPASSAVGSIESWVSTLDGSRVTTTGAGLTDILITGAGFGARSGFMQ</sequence>
<dbReference type="EMBL" id="JAIWYP010000011">
    <property type="protein sequence ID" value="KAH3740024.1"/>
    <property type="molecule type" value="Genomic_DNA"/>
</dbReference>
<evidence type="ECO:0000313" key="1">
    <source>
        <dbReference type="EMBL" id="KAH3740024.1"/>
    </source>
</evidence>
<dbReference type="AlphaFoldDB" id="A0A9D4D8E1"/>